<gene>
    <name evidence="1" type="ORF">NCTC8105_03513</name>
</gene>
<dbReference type="Proteomes" id="UP000254821">
    <property type="component" value="Unassembled WGS sequence"/>
</dbReference>
<evidence type="ECO:0000313" key="2">
    <source>
        <dbReference type="Proteomes" id="UP000254821"/>
    </source>
</evidence>
<dbReference type="AlphaFoldDB" id="A0A377PPT7"/>
<dbReference type="RefSeq" id="WP_043494666.1">
    <property type="nucleotide sequence ID" value="NZ_CAUEKE010000001.1"/>
</dbReference>
<protein>
    <submittedName>
        <fullName evidence="1">Uncharacterized protein</fullName>
    </submittedName>
</protein>
<organism evidence="1 2">
    <name type="scientific">Hafnia alvei</name>
    <dbReference type="NCBI Taxonomy" id="569"/>
    <lineage>
        <taxon>Bacteria</taxon>
        <taxon>Pseudomonadati</taxon>
        <taxon>Pseudomonadota</taxon>
        <taxon>Gammaproteobacteria</taxon>
        <taxon>Enterobacterales</taxon>
        <taxon>Hafniaceae</taxon>
        <taxon>Hafnia</taxon>
    </lineage>
</organism>
<accession>A0A377PPT7</accession>
<proteinExistence type="predicted"/>
<name>A0A377PPT7_HAFAL</name>
<dbReference type="EMBL" id="UGHP01000001">
    <property type="protein sequence ID" value="STQ81333.1"/>
    <property type="molecule type" value="Genomic_DNA"/>
</dbReference>
<evidence type="ECO:0000313" key="1">
    <source>
        <dbReference type="EMBL" id="STQ81333.1"/>
    </source>
</evidence>
<reference evidence="1 2" key="1">
    <citation type="submission" date="2018-06" db="EMBL/GenBank/DDBJ databases">
        <authorList>
            <consortium name="Pathogen Informatics"/>
            <person name="Doyle S."/>
        </authorList>
    </citation>
    <scope>NUCLEOTIDE SEQUENCE [LARGE SCALE GENOMIC DNA]</scope>
    <source>
        <strain evidence="1 2">NCTC8105</strain>
    </source>
</reference>
<sequence>MSSVPDCIKLTLITDPRLSQAIEASLEEEELISNFERIYGVYRPRKPRNGIEFMVDKAAGYTPDPEWNVFLSEFIQFVYRCVYLPLYGDGDSHE</sequence>